<evidence type="ECO:0000256" key="1">
    <source>
        <dbReference type="ARBA" id="ARBA00004123"/>
    </source>
</evidence>
<name>A0A482W595_ASBVE</name>
<evidence type="ECO:0000259" key="7">
    <source>
        <dbReference type="PROSITE" id="PS50102"/>
    </source>
</evidence>
<dbReference type="EMBL" id="QDEB01027188">
    <property type="protein sequence ID" value="RZC40310.1"/>
    <property type="molecule type" value="Genomic_DNA"/>
</dbReference>
<dbReference type="PROSITE" id="PS50102">
    <property type="entry name" value="RRM"/>
    <property type="match status" value="3"/>
</dbReference>
<keyword evidence="3 5" id="KW-0694">RNA-binding</keyword>
<evidence type="ECO:0000256" key="3">
    <source>
        <dbReference type="ARBA" id="ARBA00022884"/>
    </source>
</evidence>
<gene>
    <name evidence="8" type="ORF">BDFB_001240</name>
</gene>
<feature type="compositionally biased region" description="Basic residues" evidence="6">
    <location>
        <begin position="537"/>
        <end position="547"/>
    </location>
</feature>
<keyword evidence="4" id="KW-0539">Nucleus</keyword>
<dbReference type="Pfam" id="PF00076">
    <property type="entry name" value="RRM_1"/>
    <property type="match status" value="3"/>
</dbReference>
<feature type="domain" description="RRM" evidence="7">
    <location>
        <begin position="35"/>
        <end position="112"/>
    </location>
</feature>
<evidence type="ECO:0000256" key="2">
    <source>
        <dbReference type="ARBA" id="ARBA00022737"/>
    </source>
</evidence>
<feature type="compositionally biased region" description="Basic and acidic residues" evidence="6">
    <location>
        <begin position="148"/>
        <end position="162"/>
    </location>
</feature>
<dbReference type="CDD" id="cd12416">
    <property type="entry name" value="RRM4_RBM28_like"/>
    <property type="match status" value="1"/>
</dbReference>
<evidence type="ECO:0000256" key="6">
    <source>
        <dbReference type="SAM" id="MobiDB-lite"/>
    </source>
</evidence>
<comment type="subcellular location">
    <subcellularLocation>
        <location evidence="1">Nucleus</location>
    </subcellularLocation>
</comment>
<dbReference type="FunFam" id="3.30.70.330:FF:000182">
    <property type="entry name" value="RNA-binding motif protein 28"/>
    <property type="match status" value="1"/>
</dbReference>
<dbReference type="SMART" id="SM00361">
    <property type="entry name" value="RRM_1"/>
    <property type="match status" value="2"/>
</dbReference>
<comment type="caution">
    <text evidence="8">The sequence shown here is derived from an EMBL/GenBank/DDBJ whole genome shotgun (WGS) entry which is preliminary data.</text>
</comment>
<dbReference type="GO" id="GO:0005730">
    <property type="term" value="C:nucleolus"/>
    <property type="evidence" value="ECO:0007669"/>
    <property type="project" value="TreeGrafter"/>
</dbReference>
<dbReference type="InterPro" id="IPR012677">
    <property type="entry name" value="Nucleotide-bd_a/b_plait_sf"/>
</dbReference>
<feature type="compositionally biased region" description="Acidic residues" evidence="6">
    <location>
        <begin position="138"/>
        <end position="147"/>
    </location>
</feature>
<evidence type="ECO:0000256" key="5">
    <source>
        <dbReference type="PROSITE-ProRule" id="PRU00176"/>
    </source>
</evidence>
<dbReference type="SMART" id="SM00360">
    <property type="entry name" value="RRM"/>
    <property type="match status" value="3"/>
</dbReference>
<dbReference type="SUPFAM" id="SSF54928">
    <property type="entry name" value="RNA-binding domain, RBD"/>
    <property type="match status" value="2"/>
</dbReference>
<feature type="domain" description="RRM" evidence="7">
    <location>
        <begin position="363"/>
        <end position="471"/>
    </location>
</feature>
<accession>A0A482W595</accession>
<evidence type="ECO:0000313" key="9">
    <source>
        <dbReference type="Proteomes" id="UP000292052"/>
    </source>
</evidence>
<dbReference type="CDD" id="cd12414">
    <property type="entry name" value="RRM2_RBM28_like"/>
    <property type="match status" value="1"/>
</dbReference>
<feature type="region of interest" description="Disordered" evidence="6">
    <location>
        <begin position="486"/>
        <end position="523"/>
    </location>
</feature>
<organism evidence="8 9">
    <name type="scientific">Asbolus verrucosus</name>
    <name type="common">Desert ironclad beetle</name>
    <dbReference type="NCBI Taxonomy" id="1661398"/>
    <lineage>
        <taxon>Eukaryota</taxon>
        <taxon>Metazoa</taxon>
        <taxon>Ecdysozoa</taxon>
        <taxon>Arthropoda</taxon>
        <taxon>Hexapoda</taxon>
        <taxon>Insecta</taxon>
        <taxon>Pterygota</taxon>
        <taxon>Neoptera</taxon>
        <taxon>Endopterygota</taxon>
        <taxon>Coleoptera</taxon>
        <taxon>Polyphaga</taxon>
        <taxon>Cucujiformia</taxon>
        <taxon>Tenebrionidae</taxon>
        <taxon>Pimeliinae</taxon>
        <taxon>Asbolus</taxon>
    </lineage>
</organism>
<proteinExistence type="predicted"/>
<dbReference type="AlphaFoldDB" id="A0A482W595"/>
<feature type="compositionally biased region" description="Basic and acidic residues" evidence="6">
    <location>
        <begin position="198"/>
        <end position="207"/>
    </location>
</feature>
<dbReference type="InterPro" id="IPR035979">
    <property type="entry name" value="RBD_domain_sf"/>
</dbReference>
<dbReference type="Proteomes" id="UP000292052">
    <property type="component" value="Unassembled WGS sequence"/>
</dbReference>
<feature type="region of interest" description="Disordered" evidence="6">
    <location>
        <begin position="136"/>
        <end position="208"/>
    </location>
</feature>
<dbReference type="PANTHER" id="PTHR48039">
    <property type="entry name" value="RNA-BINDING MOTIF PROTEIN 14B"/>
    <property type="match status" value="1"/>
</dbReference>
<evidence type="ECO:0000313" key="8">
    <source>
        <dbReference type="EMBL" id="RZC40310.1"/>
    </source>
</evidence>
<dbReference type="InterPro" id="IPR051945">
    <property type="entry name" value="RRM_MRD1_RNA_proc_ribogen"/>
</dbReference>
<dbReference type="FunFam" id="3.30.70.330:FF:000340">
    <property type="entry name" value="RNA-binding motif protein 28"/>
    <property type="match status" value="1"/>
</dbReference>
<feature type="region of interest" description="Disordered" evidence="6">
    <location>
        <begin position="536"/>
        <end position="575"/>
    </location>
</feature>
<feature type="compositionally biased region" description="Acidic residues" evidence="6">
    <location>
        <begin position="163"/>
        <end position="197"/>
    </location>
</feature>
<feature type="compositionally biased region" description="Basic and acidic residues" evidence="6">
    <location>
        <begin position="486"/>
        <end position="505"/>
    </location>
</feature>
<feature type="domain" description="RRM" evidence="7">
    <location>
        <begin position="214"/>
        <end position="292"/>
    </location>
</feature>
<reference evidence="8 9" key="1">
    <citation type="submission" date="2017-03" db="EMBL/GenBank/DDBJ databases">
        <title>Genome of the blue death feigning beetle - Asbolus verrucosus.</title>
        <authorList>
            <person name="Rider S.D."/>
        </authorList>
    </citation>
    <scope>NUCLEOTIDE SEQUENCE [LARGE SCALE GENOMIC DNA]</scope>
    <source>
        <strain evidence="8">Butters</strain>
        <tissue evidence="8">Head and leg muscle</tissue>
    </source>
</reference>
<feature type="compositionally biased region" description="Basic residues" evidence="6">
    <location>
        <begin position="560"/>
        <end position="569"/>
    </location>
</feature>
<feature type="non-terminal residue" evidence="8">
    <location>
        <position position="598"/>
    </location>
</feature>
<protein>
    <submittedName>
        <fullName evidence="8">RNA-binding protein 28</fullName>
    </submittedName>
</protein>
<dbReference type="GO" id="GO:0003729">
    <property type="term" value="F:mRNA binding"/>
    <property type="evidence" value="ECO:0007669"/>
    <property type="project" value="TreeGrafter"/>
</dbReference>
<keyword evidence="2" id="KW-0677">Repeat</keyword>
<dbReference type="PANTHER" id="PTHR48039:SF5">
    <property type="entry name" value="RNA-BINDING PROTEIN 28"/>
    <property type="match status" value="1"/>
</dbReference>
<dbReference type="OrthoDB" id="3945418at2759"/>
<keyword evidence="9" id="KW-1185">Reference proteome</keyword>
<dbReference type="InterPro" id="IPR003954">
    <property type="entry name" value="RRM_euk-type"/>
</dbReference>
<sequence>MGHHVKKPRKPNQSTKEKLNVIKKARKQKLKEKRARLIIRNLPFEATEENLKEHFEKFGEVDDVKILKKEDGKLVGCGFVQFKLVQKAAKARHHTNGKSFLGREITVDFALAKDRYEESVKIEKIKQEDEVKIKEEPIDVDEIEPTVEEVKNEVDSEPVKEENTEEDQEDQEESTDEEIEEEEESNDEDMEEQEETANDEKKPRVESNDVVEGKTVFIKNVPFTATNEDLKECMRQFGPIYYALICIDKYTEHSKGTAFVKFQQKEDAEKALAAGTELTLFGNVLDCHRALGRNELHQKNAIKKEEKMMPRDSRNLYLVKEGVILAGSPAAEAVSASDMAKRLQLEQYKTQMLRNLNMFVSRDRLVVHNVPSNWDDTKLRTLFKKYCPKSAVIKEARIMRDMRNVDANGVGKSKEFGFVTFTRHEDALSVLRVLNNNPNIFSPQKRPIIAFSIENKSMIKAKQKRLEKSRLKNPKCRDFNPNFVKAEEEKNKKRAEANNESKQEKFAGVAAKPGVQKMRSKHNLKTQAKLHYENLKKEKKKQKFAKKSFKEKQQEFTKQPKQKVNKKKKSNDNFGKLVTDYKKLLRASEVKKTKWYEE</sequence>
<dbReference type="STRING" id="1661398.A0A482W595"/>
<dbReference type="InterPro" id="IPR000504">
    <property type="entry name" value="RRM_dom"/>
</dbReference>
<evidence type="ECO:0000256" key="4">
    <source>
        <dbReference type="ARBA" id="ARBA00023242"/>
    </source>
</evidence>
<dbReference type="Gene3D" id="3.30.70.330">
    <property type="match status" value="3"/>
</dbReference>